<keyword evidence="9" id="KW-1185">Reference proteome</keyword>
<dbReference type="Pfam" id="PF01432">
    <property type="entry name" value="Peptidase_M3"/>
    <property type="match status" value="1"/>
</dbReference>
<evidence type="ECO:0000313" key="9">
    <source>
        <dbReference type="Proteomes" id="UP001596022"/>
    </source>
</evidence>
<evidence type="ECO:0000256" key="6">
    <source>
        <dbReference type="RuleBase" id="RU003435"/>
    </source>
</evidence>
<keyword evidence="2 6" id="KW-0479">Metal-binding</keyword>
<evidence type="ECO:0000313" key="8">
    <source>
        <dbReference type="EMBL" id="MFC4618778.1"/>
    </source>
</evidence>
<dbReference type="PANTHER" id="PTHR11804">
    <property type="entry name" value="PROTEASE M3 THIMET OLIGOPEPTIDASE-RELATED"/>
    <property type="match status" value="1"/>
</dbReference>
<dbReference type="InterPro" id="IPR045090">
    <property type="entry name" value="Pept_M3A_M3B"/>
</dbReference>
<accession>A0ABV9GLE6</accession>
<dbReference type="GO" id="GO:0016787">
    <property type="term" value="F:hydrolase activity"/>
    <property type="evidence" value="ECO:0007669"/>
    <property type="project" value="UniProtKB-KW"/>
</dbReference>
<dbReference type="Proteomes" id="UP001596022">
    <property type="component" value="Unassembled WGS sequence"/>
</dbReference>
<comment type="cofactor">
    <cofactor evidence="6">
        <name>Zn(2+)</name>
        <dbReference type="ChEBI" id="CHEBI:29105"/>
    </cofactor>
    <text evidence="6">Binds 1 zinc ion.</text>
</comment>
<dbReference type="EC" id="3.4.-.-" evidence="8"/>
<organism evidence="8 9">
    <name type="scientific">Camelliibacillus cellulosilyticus</name>
    <dbReference type="NCBI Taxonomy" id="2174486"/>
    <lineage>
        <taxon>Bacteria</taxon>
        <taxon>Bacillati</taxon>
        <taxon>Bacillota</taxon>
        <taxon>Bacilli</taxon>
        <taxon>Bacillales</taxon>
        <taxon>Sporolactobacillaceae</taxon>
        <taxon>Camelliibacillus</taxon>
    </lineage>
</organism>
<dbReference type="InterPro" id="IPR011976">
    <property type="entry name" value="Pept_M3B_oligopep-rel"/>
</dbReference>
<feature type="domain" description="Peptidase M3A/M3B catalytic" evidence="7">
    <location>
        <begin position="311"/>
        <end position="547"/>
    </location>
</feature>
<keyword evidence="5 6" id="KW-0482">Metalloprotease</keyword>
<proteinExistence type="inferred from homology"/>
<keyword evidence="1 6" id="KW-0645">Protease</keyword>
<evidence type="ECO:0000256" key="3">
    <source>
        <dbReference type="ARBA" id="ARBA00022801"/>
    </source>
</evidence>
<dbReference type="SUPFAM" id="SSF55486">
    <property type="entry name" value="Metalloproteases ('zincins'), catalytic domain"/>
    <property type="match status" value="1"/>
</dbReference>
<dbReference type="InterPro" id="IPR001567">
    <property type="entry name" value="Pept_M3A_M3B_dom"/>
</dbReference>
<name>A0ABV9GLE6_9BACL</name>
<sequence>MKFADYVYKRPNMKDIEEQFDVLLDDFQSAKMFDKQDAVIGKINNLRNGYESMAEIAGIRHTIDTTDEFYEKEQDYFDETQPIYKGLITRYYRALVDSPFRNELESKWGKQLFRLAEVTLKTFSPEVVEDLQRENKLSSEYTKLIASAKIAFDGKELNLSQLGPYLRSTDRDIRKQASKALNGFFEENEQQLDEIYDKLVKVRTTIARKLGFENFVELGYARLRRTDYDAEMVARFRRQVEETIVPLATKLREKQRLRIGVDELKYYDEAISFKTGNAVPKGDPEWIVANAQRMYAEMAPETDEFFRFMYDNELMDLVAKKGKAAGGYCTYIGAYKSPFIFSNFNGTSGDIDVLTHEGGHAFQAYQSRAFETPEYQFPTYEAAEIHSMSMEFFAWPWMDSFFKEDAEKYRYDHLSEALLFVPYGVAIDEFQHAVYENPDMSPAERKAVWRDIERKYLPHRDYDDNGYLERGGYWHRQGHVFGDPFYYIDYTLAQICAFQFWKRMHEDQEAAWRDYLALCKQGGSQSFVELIKVAHLNSPFEDGCLRTVIEEIDRYLDQIDDSKL</sequence>
<dbReference type="EMBL" id="JBHSFW010000003">
    <property type="protein sequence ID" value="MFC4618778.1"/>
    <property type="molecule type" value="Genomic_DNA"/>
</dbReference>
<evidence type="ECO:0000256" key="2">
    <source>
        <dbReference type="ARBA" id="ARBA00022723"/>
    </source>
</evidence>
<comment type="caution">
    <text evidence="8">The sequence shown here is derived from an EMBL/GenBank/DDBJ whole genome shotgun (WGS) entry which is preliminary data.</text>
</comment>
<evidence type="ECO:0000256" key="4">
    <source>
        <dbReference type="ARBA" id="ARBA00022833"/>
    </source>
</evidence>
<protein>
    <submittedName>
        <fullName evidence="8">M3 family oligoendopeptidase</fullName>
        <ecNumber evidence="8">3.4.-.-</ecNumber>
    </submittedName>
</protein>
<dbReference type="Gene3D" id="1.10.1370.30">
    <property type="match status" value="1"/>
</dbReference>
<evidence type="ECO:0000256" key="1">
    <source>
        <dbReference type="ARBA" id="ARBA00022670"/>
    </source>
</evidence>
<reference evidence="9" key="1">
    <citation type="journal article" date="2019" name="Int. J. Syst. Evol. Microbiol.">
        <title>The Global Catalogue of Microorganisms (GCM) 10K type strain sequencing project: providing services to taxonomists for standard genome sequencing and annotation.</title>
        <authorList>
            <consortium name="The Broad Institute Genomics Platform"/>
            <consortium name="The Broad Institute Genome Sequencing Center for Infectious Disease"/>
            <person name="Wu L."/>
            <person name="Ma J."/>
        </authorList>
    </citation>
    <scope>NUCLEOTIDE SEQUENCE [LARGE SCALE GENOMIC DNA]</scope>
    <source>
        <strain evidence="9">CGMCC 1.16306</strain>
    </source>
</reference>
<keyword evidence="3 6" id="KW-0378">Hydrolase</keyword>
<dbReference type="CDD" id="cd09606">
    <property type="entry name" value="M3B_PepF"/>
    <property type="match status" value="1"/>
</dbReference>
<dbReference type="PANTHER" id="PTHR11804:SF28">
    <property type="entry name" value="OLIGOENDOPEPTIDASE F"/>
    <property type="match status" value="1"/>
</dbReference>
<gene>
    <name evidence="8" type="ORF">ACFO4N_08505</name>
</gene>
<evidence type="ECO:0000259" key="7">
    <source>
        <dbReference type="Pfam" id="PF01432"/>
    </source>
</evidence>
<dbReference type="RefSeq" id="WP_376845866.1">
    <property type="nucleotide sequence ID" value="NZ_JBHSFW010000003.1"/>
</dbReference>
<comment type="similarity">
    <text evidence="6">Belongs to the peptidase M3 family.</text>
</comment>
<dbReference type="NCBIfam" id="TIGR02289">
    <property type="entry name" value="M3_not_pepF"/>
    <property type="match status" value="1"/>
</dbReference>
<evidence type="ECO:0000256" key="5">
    <source>
        <dbReference type="ARBA" id="ARBA00023049"/>
    </source>
</evidence>
<keyword evidence="4 6" id="KW-0862">Zinc</keyword>